<accession>M3FIW7</accession>
<dbReference type="AlphaFoldDB" id="M3FIW7"/>
<evidence type="ECO:0000313" key="4">
    <source>
        <dbReference type="EMBL" id="EMF51984.1"/>
    </source>
</evidence>
<dbReference type="InterPro" id="IPR006015">
    <property type="entry name" value="Universal_stress_UspA"/>
</dbReference>
<reference evidence="5" key="1">
    <citation type="journal article" date="2013" name="Genome Announc.">
        <title>Draft Genome Sequence of Streptomyces bottropensis ATCC 25435, a Bottromycin-Producing Actinomycete.</title>
        <authorList>
            <person name="Zhang H."/>
            <person name="Zhou W."/>
            <person name="Zhuang Y."/>
            <person name="Liang X."/>
            <person name="Liu T."/>
        </authorList>
    </citation>
    <scope>NUCLEOTIDE SEQUENCE [LARGE SCALE GENOMIC DNA]</scope>
    <source>
        <strain evidence="5">ATCC 25435</strain>
    </source>
</reference>
<sequence>MEGDRGPPVVLEPEDEDATGGVRERGDGLGRFASALRARVVRCELVVEVPALGGQGRNRASYFSADGVRPTGGLRRTTGRRGAEGPLEGAGRPLVAWTSLHEARQETGQAVQARQSQEEPTMLRHITTGIDGSAESLAAAHWAAREAVRRGVALNLVHAWTPHPSPAPFVPADRSERGWAEETLHRAAGSIRAAHPGLRVEDRLVRDSAVDALLAAAQEAELMVLGSRGLGAVAGFMTGSVSQRVIARSARPVVLVRAGDSSADEHLSVSDGIASDEIPQTPYRDVVLGLDVQHPSDELIDFAFTSARRRNAALHVIHAFGAPPFHVADGGPVPPTGPELLAAQEHSVVAALRPWCEKYPEVRVTETVSEGRAATALVRASSGAALVVVGRRPRNSRLGPHVGAVTHAVLHHVGRPVAVVPHD</sequence>
<dbReference type="InterPro" id="IPR006016">
    <property type="entry name" value="UspA"/>
</dbReference>
<proteinExistence type="inferred from homology"/>
<feature type="domain" description="UspA" evidence="3">
    <location>
        <begin position="283"/>
        <end position="421"/>
    </location>
</feature>
<feature type="region of interest" description="Disordered" evidence="2">
    <location>
        <begin position="69"/>
        <end position="90"/>
    </location>
</feature>
<dbReference type="SUPFAM" id="SSF52402">
    <property type="entry name" value="Adenine nucleotide alpha hydrolases-like"/>
    <property type="match status" value="2"/>
</dbReference>
<dbReference type="Pfam" id="PF00582">
    <property type="entry name" value="Usp"/>
    <property type="match status" value="2"/>
</dbReference>
<evidence type="ECO:0000256" key="1">
    <source>
        <dbReference type="ARBA" id="ARBA00008791"/>
    </source>
</evidence>
<dbReference type="PRINTS" id="PR01438">
    <property type="entry name" value="UNVRSLSTRESS"/>
</dbReference>
<organism evidence="4 5">
    <name type="scientific">Streptomyces bottropensis ATCC 25435</name>
    <dbReference type="NCBI Taxonomy" id="1054862"/>
    <lineage>
        <taxon>Bacteria</taxon>
        <taxon>Bacillati</taxon>
        <taxon>Actinomycetota</taxon>
        <taxon>Actinomycetes</taxon>
        <taxon>Kitasatosporales</taxon>
        <taxon>Streptomycetaceae</taxon>
        <taxon>Streptomyces</taxon>
    </lineage>
</organism>
<evidence type="ECO:0000259" key="3">
    <source>
        <dbReference type="Pfam" id="PF00582"/>
    </source>
</evidence>
<feature type="domain" description="UspA" evidence="3">
    <location>
        <begin position="122"/>
        <end position="257"/>
    </location>
</feature>
<dbReference type="Proteomes" id="UP000030760">
    <property type="component" value="Unassembled WGS sequence"/>
</dbReference>
<evidence type="ECO:0000256" key="2">
    <source>
        <dbReference type="SAM" id="MobiDB-lite"/>
    </source>
</evidence>
<gene>
    <name evidence="4" type="ORF">SBD_6506</name>
</gene>
<evidence type="ECO:0000313" key="5">
    <source>
        <dbReference type="Proteomes" id="UP000030760"/>
    </source>
</evidence>
<dbReference type="InterPro" id="IPR014729">
    <property type="entry name" value="Rossmann-like_a/b/a_fold"/>
</dbReference>
<dbReference type="PANTHER" id="PTHR46268">
    <property type="entry name" value="STRESS RESPONSE PROTEIN NHAX"/>
    <property type="match status" value="1"/>
</dbReference>
<dbReference type="EMBL" id="KB405095">
    <property type="protein sequence ID" value="EMF51984.1"/>
    <property type="molecule type" value="Genomic_DNA"/>
</dbReference>
<name>M3FIW7_9ACTN</name>
<protein>
    <recommendedName>
        <fullName evidence="3">UspA domain-containing protein</fullName>
    </recommendedName>
</protein>
<dbReference type="Gene3D" id="3.40.50.620">
    <property type="entry name" value="HUPs"/>
    <property type="match status" value="2"/>
</dbReference>
<comment type="similarity">
    <text evidence="1">Belongs to the universal stress protein A family.</text>
</comment>
<feature type="region of interest" description="Disordered" evidence="2">
    <location>
        <begin position="1"/>
        <end position="25"/>
    </location>
</feature>
<dbReference type="PANTHER" id="PTHR46268:SF6">
    <property type="entry name" value="UNIVERSAL STRESS PROTEIN UP12"/>
    <property type="match status" value="1"/>
</dbReference>